<sequence>MKGKLTVVLLVVLSLLLIISASILSLSLWLPRLAGIWLPAGVHLQTKGALRPGLRSLRLPDISLHTAGCEIMDISGLSAGYRQQMWQLTATTVRADSECLATVSATSSSSAPSKSLADWQHLLPDSRLHIDSLQILPWQQYAGSVTVTQQ</sequence>
<comment type="caution">
    <text evidence="1">The sequence shown here is derived from an EMBL/GenBank/DDBJ whole genome shotgun (WGS) entry which is preliminary data.</text>
</comment>
<reference evidence="2" key="1">
    <citation type="journal article" date="2019" name="Int. J. Syst. Evol. Microbiol.">
        <title>The Global Catalogue of Microorganisms (GCM) 10K type strain sequencing project: providing services to taxonomists for standard genome sequencing and annotation.</title>
        <authorList>
            <consortium name="The Broad Institute Genomics Platform"/>
            <consortium name="The Broad Institute Genome Sequencing Center for Infectious Disease"/>
            <person name="Wu L."/>
            <person name="Ma J."/>
        </authorList>
    </citation>
    <scope>NUCLEOTIDE SEQUENCE [LARGE SCALE GENOMIC DNA]</scope>
    <source>
        <strain evidence="2">CGMCC 4.1530</strain>
    </source>
</reference>
<dbReference type="Pfam" id="PF11739">
    <property type="entry name" value="YdbH-like"/>
    <property type="match status" value="1"/>
</dbReference>
<proteinExistence type="predicted"/>
<dbReference type="EMBL" id="JBHSUC010000001">
    <property type="protein sequence ID" value="MFC6360705.1"/>
    <property type="molecule type" value="Genomic_DNA"/>
</dbReference>
<protein>
    <submittedName>
        <fullName evidence="1">Uncharacterized protein</fullName>
    </submittedName>
</protein>
<dbReference type="Proteomes" id="UP001596215">
    <property type="component" value="Unassembled WGS sequence"/>
</dbReference>
<gene>
    <name evidence="1" type="ORF">ACFP73_01065</name>
</gene>
<dbReference type="RefSeq" id="WP_343877471.1">
    <property type="nucleotide sequence ID" value="NZ_BAAAFW010000059.1"/>
</dbReference>
<keyword evidence="2" id="KW-1185">Reference proteome</keyword>
<evidence type="ECO:0000313" key="2">
    <source>
        <dbReference type="Proteomes" id="UP001596215"/>
    </source>
</evidence>
<organism evidence="1 2">
    <name type="scientific">Tatumella punctata</name>
    <dbReference type="NCBI Taxonomy" id="399969"/>
    <lineage>
        <taxon>Bacteria</taxon>
        <taxon>Pseudomonadati</taxon>
        <taxon>Pseudomonadota</taxon>
        <taxon>Gammaproteobacteria</taxon>
        <taxon>Enterobacterales</taxon>
        <taxon>Erwiniaceae</taxon>
        <taxon>Tatumella</taxon>
    </lineage>
</organism>
<name>A0ABW1VLE4_9GAMM</name>
<accession>A0ABW1VLE4</accession>
<evidence type="ECO:0000313" key="1">
    <source>
        <dbReference type="EMBL" id="MFC6360705.1"/>
    </source>
</evidence>
<dbReference type="InterPro" id="IPR021730">
    <property type="entry name" value="YdbH"/>
</dbReference>